<feature type="transmembrane region" description="Helical" evidence="1">
    <location>
        <begin position="91"/>
        <end position="109"/>
    </location>
</feature>
<keyword evidence="1" id="KW-0812">Transmembrane</keyword>
<name>A0A2P7YFP2_9PEZI</name>
<proteinExistence type="predicted"/>
<dbReference type="STRING" id="40998.A0A2P7YFP2"/>
<comment type="caution">
    <text evidence="3">The sequence shown here is derived from an EMBL/GenBank/DDBJ whole genome shotgun (WGS) entry which is preliminary data.</text>
</comment>
<keyword evidence="1" id="KW-0472">Membrane</keyword>
<organism evidence="3 4">
    <name type="scientific">Elsinoe australis</name>
    <dbReference type="NCBI Taxonomy" id="40998"/>
    <lineage>
        <taxon>Eukaryota</taxon>
        <taxon>Fungi</taxon>
        <taxon>Dikarya</taxon>
        <taxon>Ascomycota</taxon>
        <taxon>Pezizomycotina</taxon>
        <taxon>Dothideomycetes</taxon>
        <taxon>Dothideomycetidae</taxon>
        <taxon>Myriangiales</taxon>
        <taxon>Elsinoaceae</taxon>
        <taxon>Elsinoe</taxon>
    </lineage>
</organism>
<reference evidence="3 4" key="1">
    <citation type="submission" date="2017-05" db="EMBL/GenBank/DDBJ databases">
        <title>Draft genome sequence of Elsinoe australis.</title>
        <authorList>
            <person name="Cheng Q."/>
        </authorList>
    </citation>
    <scope>NUCLEOTIDE SEQUENCE [LARGE SCALE GENOMIC DNA]</scope>
    <source>
        <strain evidence="3 4">NL1</strain>
    </source>
</reference>
<feature type="transmembrane region" description="Helical" evidence="1">
    <location>
        <begin position="129"/>
        <end position="145"/>
    </location>
</feature>
<feature type="transmembrane region" description="Helical" evidence="1">
    <location>
        <begin position="271"/>
        <end position="294"/>
    </location>
</feature>
<evidence type="ECO:0000313" key="3">
    <source>
        <dbReference type="EMBL" id="PSK34780.1"/>
    </source>
</evidence>
<evidence type="ECO:0000313" key="4">
    <source>
        <dbReference type="Proteomes" id="UP000243723"/>
    </source>
</evidence>
<dbReference type="GO" id="GO:0016491">
    <property type="term" value="F:oxidoreductase activity"/>
    <property type="evidence" value="ECO:0007669"/>
    <property type="project" value="InterPro"/>
</dbReference>
<dbReference type="GO" id="GO:0006629">
    <property type="term" value="P:lipid metabolic process"/>
    <property type="evidence" value="ECO:0007669"/>
    <property type="project" value="InterPro"/>
</dbReference>
<accession>A0A2P7YFP2</accession>
<dbReference type="Proteomes" id="UP000243723">
    <property type="component" value="Unassembled WGS sequence"/>
</dbReference>
<sequence>MSTTVVTTTEVAQPTIRVKGVESKVQPKPTQTAAAGRAWSLKEIRDAIPNDCFESSLPTSLAYLARDIAYCAALVYLALQIEYLPNASVRFAAWAVYGFVQGCVGTGIWILAHECGHGAFSRYPQVNDFIGWVCHSFLLVPYFSWQITHARHHRNTGHIEKDPVFTPTKESDLPDTHDHHAHDLFEDAPIKTTFDFIVHQLIGWQLYLSLNVTAGSRSGRLDAPNNPKGSHFNPLGDLWNKDQRRLILYSDIGLLLTLSGLYLAGRVISPWTVVALYLPPYLWVHNWLVAITYLHHTDPSVPYYDDQSWSFTKGALSTVDRDFGFIGRHFMHDIIDHHVVHHLFTKIPFYNAQRATEAIRPVLGERYKSRKDVNFVGDLVQTFGKCEFVRRDGEGRWNWATKEEMKRE</sequence>
<gene>
    <name evidence="3" type="ORF">B9Z65_1363</name>
</gene>
<feature type="transmembrane region" description="Helical" evidence="1">
    <location>
        <begin position="246"/>
        <end position="265"/>
    </location>
</feature>
<feature type="domain" description="Fatty acid desaturase" evidence="2">
    <location>
        <begin position="93"/>
        <end position="368"/>
    </location>
</feature>
<keyword evidence="1" id="KW-1133">Transmembrane helix</keyword>
<dbReference type="PANTHER" id="PTHR32100">
    <property type="entry name" value="OMEGA-6 FATTY ACID DESATURASE, CHLOROPLASTIC"/>
    <property type="match status" value="1"/>
</dbReference>
<dbReference type="EMBL" id="NHZQ01000445">
    <property type="protein sequence ID" value="PSK34780.1"/>
    <property type="molecule type" value="Genomic_DNA"/>
</dbReference>
<keyword evidence="4" id="KW-1185">Reference proteome</keyword>
<evidence type="ECO:0000256" key="1">
    <source>
        <dbReference type="SAM" id="Phobius"/>
    </source>
</evidence>
<evidence type="ECO:0000259" key="2">
    <source>
        <dbReference type="Pfam" id="PF00487"/>
    </source>
</evidence>
<dbReference type="AlphaFoldDB" id="A0A2P7YFP2"/>
<dbReference type="InterPro" id="IPR005804">
    <property type="entry name" value="FA_desaturase_dom"/>
</dbReference>
<dbReference type="InterPro" id="IPR012171">
    <property type="entry name" value="Fatty_acid_desaturase"/>
</dbReference>
<dbReference type="OrthoDB" id="1461976at2759"/>
<protein>
    <submittedName>
        <fullName evidence="3">Delta(12) fatty acid desaturase</fullName>
    </submittedName>
</protein>
<dbReference type="Pfam" id="PF00487">
    <property type="entry name" value="FA_desaturase"/>
    <property type="match status" value="1"/>
</dbReference>
<dbReference type="CDD" id="cd03507">
    <property type="entry name" value="Delta12-FADS-like"/>
    <property type="match status" value="1"/>
</dbReference>